<gene>
    <name evidence="2" type="ORF">HA039_26295</name>
</gene>
<evidence type="ECO:0000313" key="2">
    <source>
        <dbReference type="EMBL" id="QIQ05327.1"/>
    </source>
</evidence>
<accession>A0A6G9H5E0</accession>
<dbReference type="Proteomes" id="UP000501179">
    <property type="component" value="Chromosome"/>
</dbReference>
<evidence type="ECO:0000313" key="3">
    <source>
        <dbReference type="Proteomes" id="UP000501179"/>
    </source>
</evidence>
<dbReference type="AlphaFoldDB" id="A0A6G9H5E0"/>
<evidence type="ECO:0000256" key="1">
    <source>
        <dbReference type="SAM" id="MobiDB-lite"/>
    </source>
</evidence>
<keyword evidence="3" id="KW-1185">Reference proteome</keyword>
<organism evidence="2 3">
    <name type="scientific">Streptomyces liangshanensis</name>
    <dbReference type="NCBI Taxonomy" id="2717324"/>
    <lineage>
        <taxon>Bacteria</taxon>
        <taxon>Bacillati</taxon>
        <taxon>Actinomycetota</taxon>
        <taxon>Actinomycetes</taxon>
        <taxon>Kitasatosporales</taxon>
        <taxon>Streptomycetaceae</taxon>
        <taxon>Streptomyces</taxon>
    </lineage>
</organism>
<dbReference type="KEGG" id="slia:HA039_26295"/>
<protein>
    <submittedName>
        <fullName evidence="2">Uncharacterized protein</fullName>
    </submittedName>
</protein>
<dbReference type="EMBL" id="CP050177">
    <property type="protein sequence ID" value="QIQ05327.1"/>
    <property type="molecule type" value="Genomic_DNA"/>
</dbReference>
<dbReference type="RefSeq" id="WP_167033836.1">
    <property type="nucleotide sequence ID" value="NZ_CP050177.1"/>
</dbReference>
<feature type="region of interest" description="Disordered" evidence="1">
    <location>
        <begin position="91"/>
        <end position="111"/>
    </location>
</feature>
<name>A0A6G9H5E0_9ACTN</name>
<proteinExistence type="predicted"/>
<sequence length="315" mass="34863">MERSPVPAEEAETVLAEALRDGPFPLALRTALAARGLALHRVRRQLALRGINVGVTSLSYWQQGARRPRRLESLRAVRALEEILDLPAGALTRHLGTERPAPGPERPRSRPYRTLTEQAGVLDQLLSDLELPADGGLHSVLQVDDVRIGPVRELLGRDSRHVVKAHRDGVDRYLAIHHGEEGCEPDLVVVRGHENCRVGRVRRHRGAGLVVAELLFDVRLRAGDTWMFAYGFEDGTGGRSNEYARNFSFAAAQYVMQVRFAPEALPVRCRRFTRTSAGAPRGGRTDLTVGGRHRTVHLMEESAGPGIVGIDWDWA</sequence>
<reference evidence="2 3" key="1">
    <citation type="submission" date="2020-03" db="EMBL/GenBank/DDBJ databases">
        <title>A novel species.</title>
        <authorList>
            <person name="Gao J."/>
        </authorList>
    </citation>
    <scope>NUCLEOTIDE SEQUENCE [LARGE SCALE GENOMIC DNA]</scope>
    <source>
        <strain evidence="2 3">QMT-12</strain>
    </source>
</reference>